<sequence>MRKNFLTILLLFSYAITFGQAKSKHYDEILFEKGLALQELVNNELDTDEGSEDSIYVEYSKEIKESILEKAQNYYKELIKDYPGSKYLFRTYNNEAFIALQLNNRAEAIGLFQEILKSNADDKEKGGIGSGIMGEPYANYKNRAAKEIAELYIADSNYTLALTYLELTKKYQYQHFCGNEFAADALYIAEQYARCYIGLKDFGKALDFLLPYILENGLASNSSIVHLAFNTLMLNYGKDELKVKFEEAFKNYKVEKVKEYRQEYTKYFIYYLERKIEIPLWKIDFMYNGEIDKGIEALYKESQFYKLLSI</sequence>
<dbReference type="AlphaFoldDB" id="A0A5M6CFH9"/>
<keyword evidence="2" id="KW-1185">Reference proteome</keyword>
<dbReference type="RefSeq" id="WP_150033553.1">
    <property type="nucleotide sequence ID" value="NZ_VWSH01000003.1"/>
</dbReference>
<name>A0A5M6CFH9_9BACT</name>
<comment type="caution">
    <text evidence="1">The sequence shown here is derived from an EMBL/GenBank/DDBJ whole genome shotgun (WGS) entry which is preliminary data.</text>
</comment>
<proteinExistence type="predicted"/>
<dbReference type="SUPFAM" id="SSF48452">
    <property type="entry name" value="TPR-like"/>
    <property type="match status" value="1"/>
</dbReference>
<evidence type="ECO:0008006" key="3">
    <source>
        <dbReference type="Google" id="ProtNLM"/>
    </source>
</evidence>
<reference evidence="1 2" key="1">
    <citation type="submission" date="2019-09" db="EMBL/GenBank/DDBJ databases">
        <title>Genome sequence and assembly of Taibaiella sp.</title>
        <authorList>
            <person name="Chhetri G."/>
        </authorList>
    </citation>
    <scope>NUCLEOTIDE SEQUENCE [LARGE SCALE GENOMIC DNA]</scope>
    <source>
        <strain evidence="1 2">KVB11</strain>
    </source>
</reference>
<protein>
    <recommendedName>
        <fullName evidence="3">Tetratricopeptide repeat protein</fullName>
    </recommendedName>
</protein>
<accession>A0A5M6CFH9</accession>
<dbReference type="EMBL" id="VWSH01000003">
    <property type="protein sequence ID" value="KAA5533807.1"/>
    <property type="molecule type" value="Genomic_DNA"/>
</dbReference>
<evidence type="ECO:0000313" key="1">
    <source>
        <dbReference type="EMBL" id="KAA5533807.1"/>
    </source>
</evidence>
<dbReference type="Gene3D" id="1.25.40.10">
    <property type="entry name" value="Tetratricopeptide repeat domain"/>
    <property type="match status" value="1"/>
</dbReference>
<evidence type="ECO:0000313" key="2">
    <source>
        <dbReference type="Proteomes" id="UP000323632"/>
    </source>
</evidence>
<gene>
    <name evidence="1" type="ORF">F0919_14860</name>
</gene>
<organism evidence="1 2">
    <name type="scientific">Taibaiella lutea</name>
    <dbReference type="NCBI Taxonomy" id="2608001"/>
    <lineage>
        <taxon>Bacteria</taxon>
        <taxon>Pseudomonadati</taxon>
        <taxon>Bacteroidota</taxon>
        <taxon>Chitinophagia</taxon>
        <taxon>Chitinophagales</taxon>
        <taxon>Chitinophagaceae</taxon>
        <taxon>Taibaiella</taxon>
    </lineage>
</organism>
<dbReference type="InterPro" id="IPR011990">
    <property type="entry name" value="TPR-like_helical_dom_sf"/>
</dbReference>
<dbReference type="Proteomes" id="UP000323632">
    <property type="component" value="Unassembled WGS sequence"/>
</dbReference>